<gene>
    <name evidence="2" type="ORF">S03H2_48292</name>
</gene>
<dbReference type="EMBL" id="BARU01030437">
    <property type="protein sequence ID" value="GAH63453.1"/>
    <property type="molecule type" value="Genomic_DNA"/>
</dbReference>
<dbReference type="SMART" id="SM00609">
    <property type="entry name" value="VIT"/>
    <property type="match status" value="1"/>
</dbReference>
<evidence type="ECO:0000313" key="2">
    <source>
        <dbReference type="EMBL" id="GAH63453.1"/>
    </source>
</evidence>
<dbReference type="AlphaFoldDB" id="X1J120"/>
<feature type="non-terminal residue" evidence="2">
    <location>
        <position position="1"/>
    </location>
</feature>
<accession>X1J120</accession>
<sequence length="174" mass="19637">IPPGEEEDKTLSPYFFVQGDPEVDHFPLLKTEAKVNIAGIMAEVKLTQAYKNDGKKTIEAIYVFPLGTKSAIHAMKMKIGNRVIEAKIEERERAQKIYERAKDEGKVTSLLEQKRPNVFQMKVANIMPGDVVEVVVSYTEILVPEKGIYEFVFPTVVGPRYTGENDDLGILFFI</sequence>
<proteinExistence type="predicted"/>
<dbReference type="Pfam" id="PF08487">
    <property type="entry name" value="VIT"/>
    <property type="match status" value="1"/>
</dbReference>
<name>X1J120_9ZZZZ</name>
<evidence type="ECO:0000259" key="1">
    <source>
        <dbReference type="PROSITE" id="PS51468"/>
    </source>
</evidence>
<organism evidence="2">
    <name type="scientific">marine sediment metagenome</name>
    <dbReference type="NCBI Taxonomy" id="412755"/>
    <lineage>
        <taxon>unclassified sequences</taxon>
        <taxon>metagenomes</taxon>
        <taxon>ecological metagenomes</taxon>
    </lineage>
</organism>
<protein>
    <recommendedName>
        <fullName evidence="1">VIT domain-containing protein</fullName>
    </recommendedName>
</protein>
<dbReference type="InterPro" id="IPR013694">
    <property type="entry name" value="VIT"/>
</dbReference>
<dbReference type="PANTHER" id="PTHR45737">
    <property type="entry name" value="VON WILLEBRAND FACTOR A DOMAIN-CONTAINING PROTEIN 5A"/>
    <property type="match status" value="1"/>
</dbReference>
<reference evidence="2" key="1">
    <citation type="journal article" date="2014" name="Front. Microbiol.">
        <title>High frequency of phylogenetically diverse reductive dehalogenase-homologous genes in deep subseafloor sedimentary metagenomes.</title>
        <authorList>
            <person name="Kawai M."/>
            <person name="Futagami T."/>
            <person name="Toyoda A."/>
            <person name="Takaki Y."/>
            <person name="Nishi S."/>
            <person name="Hori S."/>
            <person name="Arai W."/>
            <person name="Tsubouchi T."/>
            <person name="Morono Y."/>
            <person name="Uchiyama I."/>
            <person name="Ito T."/>
            <person name="Fujiyama A."/>
            <person name="Inagaki F."/>
            <person name="Takami H."/>
        </authorList>
    </citation>
    <scope>NUCLEOTIDE SEQUENCE</scope>
    <source>
        <strain evidence="2">Expedition CK06-06</strain>
    </source>
</reference>
<feature type="domain" description="VIT" evidence="1">
    <location>
        <begin position="12"/>
        <end position="140"/>
    </location>
</feature>
<dbReference type="PANTHER" id="PTHR45737:SF6">
    <property type="entry name" value="VON WILLEBRAND FACTOR A DOMAIN-CONTAINING PROTEIN 5A"/>
    <property type="match status" value="1"/>
</dbReference>
<comment type="caution">
    <text evidence="2">The sequence shown here is derived from an EMBL/GenBank/DDBJ whole genome shotgun (WGS) entry which is preliminary data.</text>
</comment>
<dbReference type="PROSITE" id="PS51468">
    <property type="entry name" value="VIT"/>
    <property type="match status" value="1"/>
</dbReference>